<accession>A0A0A8Y2P0</accession>
<dbReference type="AlphaFoldDB" id="A0A0A8Y2P0"/>
<evidence type="ECO:0000313" key="1">
    <source>
        <dbReference type="EMBL" id="JAD19510.1"/>
    </source>
</evidence>
<sequence length="18" mass="2029">MSMQHTSMDHLVLSSNPN</sequence>
<dbReference type="EMBL" id="GBRH01278385">
    <property type="protein sequence ID" value="JAD19510.1"/>
    <property type="molecule type" value="Transcribed_RNA"/>
</dbReference>
<protein>
    <submittedName>
        <fullName evidence="1">Uncharacterized protein</fullName>
    </submittedName>
</protein>
<organism evidence="1">
    <name type="scientific">Arundo donax</name>
    <name type="common">Giant reed</name>
    <name type="synonym">Donax arundinaceus</name>
    <dbReference type="NCBI Taxonomy" id="35708"/>
    <lineage>
        <taxon>Eukaryota</taxon>
        <taxon>Viridiplantae</taxon>
        <taxon>Streptophyta</taxon>
        <taxon>Embryophyta</taxon>
        <taxon>Tracheophyta</taxon>
        <taxon>Spermatophyta</taxon>
        <taxon>Magnoliopsida</taxon>
        <taxon>Liliopsida</taxon>
        <taxon>Poales</taxon>
        <taxon>Poaceae</taxon>
        <taxon>PACMAD clade</taxon>
        <taxon>Arundinoideae</taxon>
        <taxon>Arundineae</taxon>
        <taxon>Arundo</taxon>
    </lineage>
</organism>
<reference evidence="1" key="1">
    <citation type="submission" date="2014-09" db="EMBL/GenBank/DDBJ databases">
        <authorList>
            <person name="Magalhaes I.L.F."/>
            <person name="Oliveira U."/>
            <person name="Santos F.R."/>
            <person name="Vidigal T.H.D.A."/>
            <person name="Brescovit A.D."/>
            <person name="Santos A.J."/>
        </authorList>
    </citation>
    <scope>NUCLEOTIDE SEQUENCE</scope>
    <source>
        <tissue evidence="1">Shoot tissue taken approximately 20 cm above the soil surface</tissue>
    </source>
</reference>
<name>A0A0A8Y2P0_ARUDO</name>
<reference evidence="1" key="2">
    <citation type="journal article" date="2015" name="Data Brief">
        <title>Shoot transcriptome of the giant reed, Arundo donax.</title>
        <authorList>
            <person name="Barrero R.A."/>
            <person name="Guerrero F.D."/>
            <person name="Moolhuijzen P."/>
            <person name="Goolsby J.A."/>
            <person name="Tidwell J."/>
            <person name="Bellgard S.E."/>
            <person name="Bellgard M.I."/>
        </authorList>
    </citation>
    <scope>NUCLEOTIDE SEQUENCE</scope>
    <source>
        <tissue evidence="1">Shoot tissue taken approximately 20 cm above the soil surface</tissue>
    </source>
</reference>
<proteinExistence type="predicted"/>